<proteinExistence type="predicted"/>
<name>A0A4C1VXZ1_EUMVA</name>
<organism evidence="1 2">
    <name type="scientific">Eumeta variegata</name>
    <name type="common">Bagworm moth</name>
    <name type="synonym">Eumeta japonica</name>
    <dbReference type="NCBI Taxonomy" id="151549"/>
    <lineage>
        <taxon>Eukaryota</taxon>
        <taxon>Metazoa</taxon>
        <taxon>Ecdysozoa</taxon>
        <taxon>Arthropoda</taxon>
        <taxon>Hexapoda</taxon>
        <taxon>Insecta</taxon>
        <taxon>Pterygota</taxon>
        <taxon>Neoptera</taxon>
        <taxon>Endopterygota</taxon>
        <taxon>Lepidoptera</taxon>
        <taxon>Glossata</taxon>
        <taxon>Ditrysia</taxon>
        <taxon>Tineoidea</taxon>
        <taxon>Psychidae</taxon>
        <taxon>Oiketicinae</taxon>
        <taxon>Eumeta</taxon>
    </lineage>
</organism>
<protein>
    <submittedName>
        <fullName evidence="1">Uncharacterized protein</fullName>
    </submittedName>
</protein>
<keyword evidence="2" id="KW-1185">Reference proteome</keyword>
<gene>
    <name evidence="1" type="ORF">EVAR_21972_1</name>
</gene>
<comment type="caution">
    <text evidence="1">The sequence shown here is derived from an EMBL/GenBank/DDBJ whole genome shotgun (WGS) entry which is preliminary data.</text>
</comment>
<dbReference type="AlphaFoldDB" id="A0A4C1VXZ1"/>
<evidence type="ECO:0000313" key="1">
    <source>
        <dbReference type="EMBL" id="GBP42697.1"/>
    </source>
</evidence>
<dbReference type="Proteomes" id="UP000299102">
    <property type="component" value="Unassembled WGS sequence"/>
</dbReference>
<reference evidence="1 2" key="1">
    <citation type="journal article" date="2019" name="Commun. Biol.">
        <title>The bagworm genome reveals a unique fibroin gene that provides high tensile strength.</title>
        <authorList>
            <person name="Kono N."/>
            <person name="Nakamura H."/>
            <person name="Ohtoshi R."/>
            <person name="Tomita M."/>
            <person name="Numata K."/>
            <person name="Arakawa K."/>
        </authorList>
    </citation>
    <scope>NUCLEOTIDE SEQUENCE [LARGE SCALE GENOMIC DNA]</scope>
</reference>
<dbReference type="EMBL" id="BGZK01000422">
    <property type="protein sequence ID" value="GBP42697.1"/>
    <property type="molecule type" value="Genomic_DNA"/>
</dbReference>
<accession>A0A4C1VXZ1</accession>
<sequence>MKFRTQSNATGPPADVGTCRHRSADVTWRRHGLFYFCNKIYSRVSQNGSFFLVIFFITYSGSERAGSPSESIWQPPHMDTRNLRRVTKCVTSLLGGNRTSKRKGIRMMEVKRGVGYRNSHSLDDK</sequence>
<evidence type="ECO:0000313" key="2">
    <source>
        <dbReference type="Proteomes" id="UP000299102"/>
    </source>
</evidence>